<dbReference type="InterPro" id="IPR000182">
    <property type="entry name" value="GNAT_dom"/>
</dbReference>
<protein>
    <recommendedName>
        <fullName evidence="3">N-acetyltransferase domain-containing protein</fullName>
    </recommendedName>
</protein>
<dbReference type="SUPFAM" id="SSF55729">
    <property type="entry name" value="Acyl-CoA N-acyltransferases (Nat)"/>
    <property type="match status" value="1"/>
</dbReference>
<sequence length="142" mass="15748">MIIRQLVTEDYDALVALWRETALSYRPNGRDCREKIAHEIAGTTAIFLVAESGEKIIGAILGTHDGRKGWINRLAVVPSHQQEGVATALVAAVEKQLSELGIEIVACLIEEWNKDSAVFFGKLGYHCHSDIHYYSKRKDAAV</sequence>
<dbReference type="GO" id="GO:0016747">
    <property type="term" value="F:acyltransferase activity, transferring groups other than amino-acyl groups"/>
    <property type="evidence" value="ECO:0007669"/>
    <property type="project" value="InterPro"/>
</dbReference>
<keyword evidence="1" id="KW-0808">Transferase</keyword>
<organism evidence="4">
    <name type="scientific">marine sediment metagenome</name>
    <dbReference type="NCBI Taxonomy" id="412755"/>
    <lineage>
        <taxon>unclassified sequences</taxon>
        <taxon>metagenomes</taxon>
        <taxon>ecological metagenomes</taxon>
    </lineage>
</organism>
<evidence type="ECO:0000259" key="3">
    <source>
        <dbReference type="PROSITE" id="PS51186"/>
    </source>
</evidence>
<comment type="caution">
    <text evidence="4">The sequence shown here is derived from an EMBL/GenBank/DDBJ whole genome shotgun (WGS) entry which is preliminary data.</text>
</comment>
<evidence type="ECO:0000256" key="2">
    <source>
        <dbReference type="ARBA" id="ARBA00023315"/>
    </source>
</evidence>
<proteinExistence type="predicted"/>
<dbReference type="PANTHER" id="PTHR43877">
    <property type="entry name" value="AMINOALKYLPHOSPHONATE N-ACETYLTRANSFERASE-RELATED-RELATED"/>
    <property type="match status" value="1"/>
</dbReference>
<keyword evidence="2" id="KW-0012">Acyltransferase</keyword>
<dbReference type="EMBL" id="BARS01046648">
    <property type="protein sequence ID" value="GAG31429.1"/>
    <property type="molecule type" value="Genomic_DNA"/>
</dbReference>
<dbReference type="Pfam" id="PF00583">
    <property type="entry name" value="Acetyltransf_1"/>
    <property type="match status" value="1"/>
</dbReference>
<evidence type="ECO:0000256" key="1">
    <source>
        <dbReference type="ARBA" id="ARBA00022679"/>
    </source>
</evidence>
<dbReference type="InterPro" id="IPR050832">
    <property type="entry name" value="Bact_Acetyltransf"/>
</dbReference>
<feature type="domain" description="N-acetyltransferase" evidence="3">
    <location>
        <begin position="1"/>
        <end position="142"/>
    </location>
</feature>
<dbReference type="AlphaFoldDB" id="X0WKC6"/>
<evidence type="ECO:0000313" key="4">
    <source>
        <dbReference type="EMBL" id="GAG31429.1"/>
    </source>
</evidence>
<name>X0WKC6_9ZZZZ</name>
<dbReference type="InterPro" id="IPR016181">
    <property type="entry name" value="Acyl_CoA_acyltransferase"/>
</dbReference>
<gene>
    <name evidence="4" type="ORF">S01H1_70177</name>
</gene>
<dbReference type="PANTHER" id="PTHR43877:SF1">
    <property type="entry name" value="ACETYLTRANSFERASE"/>
    <property type="match status" value="1"/>
</dbReference>
<dbReference type="Gene3D" id="3.40.630.30">
    <property type="match status" value="1"/>
</dbReference>
<reference evidence="4" key="1">
    <citation type="journal article" date="2014" name="Front. Microbiol.">
        <title>High frequency of phylogenetically diverse reductive dehalogenase-homologous genes in deep subseafloor sedimentary metagenomes.</title>
        <authorList>
            <person name="Kawai M."/>
            <person name="Futagami T."/>
            <person name="Toyoda A."/>
            <person name="Takaki Y."/>
            <person name="Nishi S."/>
            <person name="Hori S."/>
            <person name="Arai W."/>
            <person name="Tsubouchi T."/>
            <person name="Morono Y."/>
            <person name="Uchiyama I."/>
            <person name="Ito T."/>
            <person name="Fujiyama A."/>
            <person name="Inagaki F."/>
            <person name="Takami H."/>
        </authorList>
    </citation>
    <scope>NUCLEOTIDE SEQUENCE</scope>
    <source>
        <strain evidence="4">Expedition CK06-06</strain>
    </source>
</reference>
<dbReference type="CDD" id="cd04301">
    <property type="entry name" value="NAT_SF"/>
    <property type="match status" value="1"/>
</dbReference>
<dbReference type="PROSITE" id="PS51186">
    <property type="entry name" value="GNAT"/>
    <property type="match status" value="1"/>
</dbReference>
<accession>X0WKC6</accession>